<reference evidence="2" key="2">
    <citation type="submission" date="2020-09" db="EMBL/GenBank/DDBJ databases">
        <title>Reference genome assembly for Australian Ascochyta lentis isolate Al4.</title>
        <authorList>
            <person name="Lee R.C."/>
            <person name="Farfan-Caceres L.M."/>
            <person name="Debler J.W."/>
            <person name="Williams A.H."/>
            <person name="Henares B.M."/>
        </authorList>
    </citation>
    <scope>NUCLEOTIDE SEQUENCE</scope>
    <source>
        <strain evidence="2">Al4</strain>
    </source>
</reference>
<dbReference type="PANTHER" id="PTHR33112">
    <property type="entry name" value="DOMAIN PROTEIN, PUTATIVE-RELATED"/>
    <property type="match status" value="1"/>
</dbReference>
<accession>A0A8H7J490</accession>
<keyword evidence="3" id="KW-1185">Reference proteome</keyword>
<evidence type="ECO:0000259" key="1">
    <source>
        <dbReference type="Pfam" id="PF06985"/>
    </source>
</evidence>
<feature type="domain" description="Heterokaryon incompatibility" evidence="1">
    <location>
        <begin position="10"/>
        <end position="127"/>
    </location>
</feature>
<gene>
    <name evidence="2" type="ORF">EKO04_004259</name>
</gene>
<proteinExistence type="predicted"/>
<protein>
    <recommendedName>
        <fullName evidence="1">Heterokaryon incompatibility domain-containing protein</fullName>
    </recommendedName>
</protein>
<dbReference type="PANTHER" id="PTHR33112:SF13">
    <property type="entry name" value="HETEROKARYON INCOMPATIBILITY DOMAIN-CONTAINING PROTEIN"/>
    <property type="match status" value="1"/>
</dbReference>
<dbReference type="AlphaFoldDB" id="A0A8H7J490"/>
<name>A0A8H7J490_9PLEO</name>
<organism evidence="2 3">
    <name type="scientific">Ascochyta lentis</name>
    <dbReference type="NCBI Taxonomy" id="205686"/>
    <lineage>
        <taxon>Eukaryota</taxon>
        <taxon>Fungi</taxon>
        <taxon>Dikarya</taxon>
        <taxon>Ascomycota</taxon>
        <taxon>Pezizomycotina</taxon>
        <taxon>Dothideomycetes</taxon>
        <taxon>Pleosporomycetidae</taxon>
        <taxon>Pleosporales</taxon>
        <taxon>Pleosporineae</taxon>
        <taxon>Didymellaceae</taxon>
        <taxon>Ascochyta</taxon>
    </lineage>
</organism>
<dbReference type="Proteomes" id="UP000651452">
    <property type="component" value="Unassembled WGS sequence"/>
</dbReference>
<dbReference type="InterPro" id="IPR010730">
    <property type="entry name" value="HET"/>
</dbReference>
<dbReference type="EMBL" id="RZGK01000007">
    <property type="protein sequence ID" value="KAF9697875.1"/>
    <property type="molecule type" value="Genomic_DNA"/>
</dbReference>
<dbReference type="Pfam" id="PF06985">
    <property type="entry name" value="HET"/>
    <property type="match status" value="1"/>
</dbReference>
<evidence type="ECO:0000313" key="2">
    <source>
        <dbReference type="EMBL" id="KAF9697875.1"/>
    </source>
</evidence>
<comment type="caution">
    <text evidence="2">The sequence shown here is derived from an EMBL/GenBank/DDBJ whole genome shotgun (WGS) entry which is preliminary data.</text>
</comment>
<dbReference type="OrthoDB" id="2958217at2759"/>
<sequence>MPELTAGIPVDRLPKTFRDAVVLCLNLDIQYLWIDALCIKQDDTKDWEDAAASMADVYSHAKITIAATWSDDSNRGFFSQMRTELEDMPMQEPGLYVRLPKPDFPRSIHVPVDDSWPLLKRAWVYQERKLSTRMVHMAKEQLYWECDSAFLSEDGYENDRIIFLEDLRSPMEVPANAWRSAVGHYSRLKLTYKSDRLPAISALVKRMQPLREGDVYVAGMWLNTVLQDLAWFVFERGNPTQLSRPDIKCPTWSWAATAYGVHWHSVEDLLPSLRLFDITYDVTGPAHFGQTANASIRLEGPTITARYTTEKSFVLEMINIHGPYQALKGQKIDGREDFYLKGADPPILPGEVFNILLMTVDSPSYGGIILHQLSGEQYQRIGWSRLWYYKTTWPEHAPDWTEEQVLEDFVASLPIKQFTIV</sequence>
<evidence type="ECO:0000313" key="3">
    <source>
        <dbReference type="Proteomes" id="UP000651452"/>
    </source>
</evidence>
<reference evidence="2" key="1">
    <citation type="submission" date="2018-12" db="EMBL/GenBank/DDBJ databases">
        <authorList>
            <person name="Syme R.A."/>
            <person name="Farfan-Caceres L."/>
            <person name="Lichtenzveig J."/>
        </authorList>
    </citation>
    <scope>NUCLEOTIDE SEQUENCE</scope>
    <source>
        <strain evidence="2">Al4</strain>
    </source>
</reference>